<comment type="similarity">
    <text evidence="1">Belongs to the replication factor A protein 1 family.</text>
</comment>
<evidence type="ECO:0000256" key="1">
    <source>
        <dbReference type="ARBA" id="ARBA00005690"/>
    </source>
</evidence>
<dbReference type="PANTHER" id="PTHR47165">
    <property type="entry name" value="OS03G0429900 PROTEIN"/>
    <property type="match status" value="1"/>
</dbReference>
<dbReference type="EMBL" id="JAYWIO010000001">
    <property type="protein sequence ID" value="KAK7290065.1"/>
    <property type="molecule type" value="Genomic_DNA"/>
</dbReference>
<dbReference type="PANTHER" id="PTHR47165:SF3">
    <property type="entry name" value="RETROTRANSPOSON-LIKE PROTEIN"/>
    <property type="match status" value="1"/>
</dbReference>
<dbReference type="CDD" id="cd04476">
    <property type="entry name" value="RPA1_DBD_C"/>
    <property type="match status" value="1"/>
</dbReference>
<comment type="caution">
    <text evidence="7">The sequence shown here is derived from an EMBL/GenBank/DDBJ whole genome shotgun (WGS) entry which is preliminary data.</text>
</comment>
<evidence type="ECO:0000256" key="3">
    <source>
        <dbReference type="ARBA" id="ARBA00022771"/>
    </source>
</evidence>
<dbReference type="AlphaFoldDB" id="A0AAN9J0T2"/>
<accession>A0AAN9J0T2</accession>
<dbReference type="InterPro" id="IPR012340">
    <property type="entry name" value="NA-bd_OB-fold"/>
</dbReference>
<dbReference type="InterPro" id="IPR047192">
    <property type="entry name" value="Euk_RPA1_DBD_C"/>
</dbReference>
<keyword evidence="4" id="KW-0862">Zinc</keyword>
<keyword evidence="5" id="KW-0238">DNA-binding</keyword>
<name>A0AAN9J0T2_CROPI</name>
<keyword evidence="8" id="KW-1185">Reference proteome</keyword>
<keyword evidence="3" id="KW-0863">Zinc-finger</keyword>
<gene>
    <name evidence="7" type="ORF">RIF29_04218</name>
</gene>
<dbReference type="Proteomes" id="UP001372338">
    <property type="component" value="Unassembled WGS sequence"/>
</dbReference>
<protein>
    <recommendedName>
        <fullName evidence="6">Replication factor A C-terminal domain-containing protein</fullName>
    </recommendedName>
</protein>
<sequence length="310" mass="34396">MSNVLVDIYLSFNEMQTPVFSISLWLCINFLMDFPASDNAERYGPLFLIHKSALSCLTSKISRKDVDGVVVLLATVNEIVNNGNWWYPSCKCHKAVFTDNGVYYCSACSRHVFNVVSRYKVTIDVSDGTGSAWLIIFDYDVTYLIKKNCSDLLSSFTEATDDLEFPSELKSIVARRMLFKVSNTYSSSDHDTCVFKVRGLCDDPNIIAMYDLEGADNAPLDGIPVACSAPVVDLSLDGENFSEDSNRFASPVVDPYLPHTNDASVMVNSAHDSDSFTTPVMNKRKSEYSLGEVSYNSATGKKKSLKLSKK</sequence>
<organism evidence="7 8">
    <name type="scientific">Crotalaria pallida</name>
    <name type="common">Smooth rattlebox</name>
    <name type="synonym">Crotalaria striata</name>
    <dbReference type="NCBI Taxonomy" id="3830"/>
    <lineage>
        <taxon>Eukaryota</taxon>
        <taxon>Viridiplantae</taxon>
        <taxon>Streptophyta</taxon>
        <taxon>Embryophyta</taxon>
        <taxon>Tracheophyta</taxon>
        <taxon>Spermatophyta</taxon>
        <taxon>Magnoliopsida</taxon>
        <taxon>eudicotyledons</taxon>
        <taxon>Gunneridae</taxon>
        <taxon>Pentapetalae</taxon>
        <taxon>rosids</taxon>
        <taxon>fabids</taxon>
        <taxon>Fabales</taxon>
        <taxon>Fabaceae</taxon>
        <taxon>Papilionoideae</taxon>
        <taxon>50 kb inversion clade</taxon>
        <taxon>genistoids sensu lato</taxon>
        <taxon>core genistoids</taxon>
        <taxon>Crotalarieae</taxon>
        <taxon>Crotalaria</taxon>
    </lineage>
</organism>
<dbReference type="SUPFAM" id="SSF50249">
    <property type="entry name" value="Nucleic acid-binding proteins"/>
    <property type="match status" value="1"/>
</dbReference>
<dbReference type="GO" id="GO:0008270">
    <property type="term" value="F:zinc ion binding"/>
    <property type="evidence" value="ECO:0007669"/>
    <property type="project" value="UniProtKB-KW"/>
</dbReference>
<dbReference type="InterPro" id="IPR013955">
    <property type="entry name" value="Rep_factor-A_C"/>
</dbReference>
<feature type="domain" description="Replication factor A C-terminal" evidence="6">
    <location>
        <begin position="74"/>
        <end position="184"/>
    </location>
</feature>
<evidence type="ECO:0000256" key="4">
    <source>
        <dbReference type="ARBA" id="ARBA00022833"/>
    </source>
</evidence>
<evidence type="ECO:0000259" key="6">
    <source>
        <dbReference type="Pfam" id="PF08646"/>
    </source>
</evidence>
<keyword evidence="2" id="KW-0479">Metal-binding</keyword>
<dbReference type="Pfam" id="PF08646">
    <property type="entry name" value="Rep_fac-A_C"/>
    <property type="match status" value="1"/>
</dbReference>
<evidence type="ECO:0000313" key="7">
    <source>
        <dbReference type="EMBL" id="KAK7290065.1"/>
    </source>
</evidence>
<evidence type="ECO:0000313" key="8">
    <source>
        <dbReference type="Proteomes" id="UP001372338"/>
    </source>
</evidence>
<reference evidence="7 8" key="1">
    <citation type="submission" date="2024-01" db="EMBL/GenBank/DDBJ databases">
        <title>The genomes of 5 underutilized Papilionoideae crops provide insights into root nodulation and disease resistanc.</title>
        <authorList>
            <person name="Yuan L."/>
        </authorList>
    </citation>
    <scope>NUCLEOTIDE SEQUENCE [LARGE SCALE GENOMIC DNA]</scope>
    <source>
        <strain evidence="7">ZHUSHIDOU_FW_LH</strain>
        <tissue evidence="7">Leaf</tissue>
    </source>
</reference>
<dbReference type="Gene3D" id="2.40.50.140">
    <property type="entry name" value="Nucleic acid-binding proteins"/>
    <property type="match status" value="1"/>
</dbReference>
<evidence type="ECO:0000256" key="5">
    <source>
        <dbReference type="ARBA" id="ARBA00023125"/>
    </source>
</evidence>
<dbReference type="GO" id="GO:0003677">
    <property type="term" value="F:DNA binding"/>
    <property type="evidence" value="ECO:0007669"/>
    <property type="project" value="UniProtKB-KW"/>
</dbReference>
<proteinExistence type="inferred from homology"/>
<evidence type="ECO:0000256" key="2">
    <source>
        <dbReference type="ARBA" id="ARBA00022723"/>
    </source>
</evidence>